<comment type="caution">
    <text evidence="4">The sequence shown here is derived from an EMBL/GenBank/DDBJ whole genome shotgun (WGS) entry which is preliminary data.</text>
</comment>
<keyword evidence="2" id="KW-0119">Carbohydrate metabolism</keyword>
<feature type="transmembrane region" description="Helical" evidence="3">
    <location>
        <begin position="12"/>
        <end position="31"/>
    </location>
</feature>
<evidence type="ECO:0000256" key="3">
    <source>
        <dbReference type="SAM" id="Phobius"/>
    </source>
</evidence>
<proteinExistence type="inferred from homology"/>
<dbReference type="Proteomes" id="UP001595904">
    <property type="component" value="Unassembled WGS sequence"/>
</dbReference>
<name>A0ABV8T7I1_9GAMM</name>
<dbReference type="InterPro" id="IPR011048">
    <property type="entry name" value="Haem_d1_sf"/>
</dbReference>
<dbReference type="EMBL" id="JBHSDU010000015">
    <property type="protein sequence ID" value="MFC4314439.1"/>
    <property type="molecule type" value="Genomic_DNA"/>
</dbReference>
<evidence type="ECO:0000256" key="1">
    <source>
        <dbReference type="ARBA" id="ARBA00005564"/>
    </source>
</evidence>
<dbReference type="PANTHER" id="PTHR30344">
    <property type="entry name" value="6-PHOSPHOGLUCONOLACTONASE-RELATED"/>
    <property type="match status" value="1"/>
</dbReference>
<keyword evidence="3" id="KW-1133">Transmembrane helix</keyword>
<keyword evidence="3" id="KW-0812">Transmembrane</keyword>
<comment type="similarity">
    <text evidence="1">Belongs to the cycloisomerase 2 family.</text>
</comment>
<keyword evidence="5" id="KW-1185">Reference proteome</keyword>
<dbReference type="InterPro" id="IPR050282">
    <property type="entry name" value="Cycloisomerase_2"/>
</dbReference>
<keyword evidence="2" id="KW-0313">Glucose metabolism</keyword>
<dbReference type="RefSeq" id="WP_380605615.1">
    <property type="nucleotide sequence ID" value="NZ_JBHSDU010000015.1"/>
</dbReference>
<protein>
    <submittedName>
        <fullName evidence="4">Lactonase family protein</fullName>
    </submittedName>
</protein>
<dbReference type="Pfam" id="PF10282">
    <property type="entry name" value="Lactonase"/>
    <property type="match status" value="2"/>
</dbReference>
<evidence type="ECO:0000313" key="5">
    <source>
        <dbReference type="Proteomes" id="UP001595904"/>
    </source>
</evidence>
<evidence type="ECO:0000313" key="4">
    <source>
        <dbReference type="EMBL" id="MFC4314439.1"/>
    </source>
</evidence>
<organism evidence="4 5">
    <name type="scientific">Steroidobacter flavus</name>
    <dbReference type="NCBI Taxonomy" id="1842136"/>
    <lineage>
        <taxon>Bacteria</taxon>
        <taxon>Pseudomonadati</taxon>
        <taxon>Pseudomonadota</taxon>
        <taxon>Gammaproteobacteria</taxon>
        <taxon>Steroidobacterales</taxon>
        <taxon>Steroidobacteraceae</taxon>
        <taxon>Steroidobacter</taxon>
    </lineage>
</organism>
<dbReference type="PANTHER" id="PTHR30344:SF1">
    <property type="entry name" value="6-PHOSPHOGLUCONOLACTONASE"/>
    <property type="match status" value="1"/>
</dbReference>
<accession>A0ABV8T7I1</accession>
<gene>
    <name evidence="4" type="ORF">ACFPN2_35565</name>
</gene>
<dbReference type="InterPro" id="IPR015943">
    <property type="entry name" value="WD40/YVTN_repeat-like_dom_sf"/>
</dbReference>
<dbReference type="SUPFAM" id="SSF51004">
    <property type="entry name" value="C-terminal (heme d1) domain of cytochrome cd1-nitrite reductase"/>
    <property type="match status" value="1"/>
</dbReference>
<sequence>MTPISTGLQMEVVVRLLGSAVIGLLSLAVVGCKDTKLSEPKSTVGGTVSGLSGTVTLVLNGRESQPRNGNGDFMFVTGLSSGESYAVTIGAQPESQTCAVANASGTIQGNVRNVAVICTTNTYTIGGTVSGLTTGTLELQNGSDVVAVSSSGNFTFPTSVSAGGDYAVTVLTQPANATCSVTDGTGAVSTGNVSNIAVNCVTDTYSVGGSVAGLITGYAGDVVLQLDGANDVTVASDGSFTFTTAVPVGANYAVTIATQPSLPAQTCAVTNGSGVMPAGNVSNVAVTCPRPLPRFAYLNADGVGELLKVDLDPTTGAVVAVDSPIALPSIASALSLRPDNKFLYTANLVAANFSGFAIDDATGALTPLAGSPFGPISSPRDLSFTADGRFAVVPSSLSNVARVFESDATTGALASVGGAAVVGNFPMDAELSRDQNHAFIANYSDGTISVRSFDPTTGSLGSSPVSYPIGGNPISIAAEPRGKFVYVGNVSASVRGFSIDATTGALSPTPGSPYTVGGGVYGVTVDPGARFVYAASYGTGTISVLSIDPDTGALTHVPGSPFAAGGIPVEVVADPGGQFVFVALQAPDALAVFARDAITGVLTPIVGSPFSLGTFNAAAMKILAE</sequence>
<dbReference type="InterPro" id="IPR019405">
    <property type="entry name" value="Lactonase_7-beta_prop"/>
</dbReference>
<evidence type="ECO:0000256" key="2">
    <source>
        <dbReference type="ARBA" id="ARBA00022526"/>
    </source>
</evidence>
<dbReference type="Gene3D" id="2.130.10.10">
    <property type="entry name" value="YVTN repeat-like/Quinoprotein amine dehydrogenase"/>
    <property type="match status" value="3"/>
</dbReference>
<reference evidence="5" key="1">
    <citation type="journal article" date="2019" name="Int. J. Syst. Evol. Microbiol.">
        <title>The Global Catalogue of Microorganisms (GCM) 10K type strain sequencing project: providing services to taxonomists for standard genome sequencing and annotation.</title>
        <authorList>
            <consortium name="The Broad Institute Genomics Platform"/>
            <consortium name="The Broad Institute Genome Sequencing Center for Infectious Disease"/>
            <person name="Wu L."/>
            <person name="Ma J."/>
        </authorList>
    </citation>
    <scope>NUCLEOTIDE SEQUENCE [LARGE SCALE GENOMIC DNA]</scope>
    <source>
        <strain evidence="5">CGMCC 1.10759</strain>
    </source>
</reference>
<keyword evidence="3" id="KW-0472">Membrane</keyword>